<proteinExistence type="predicted"/>
<evidence type="ECO:0000259" key="1">
    <source>
        <dbReference type="Pfam" id="PF13460"/>
    </source>
</evidence>
<dbReference type="Proteomes" id="UP000366872">
    <property type="component" value="Unassembled WGS sequence"/>
</dbReference>
<keyword evidence="2" id="KW-0413">Isomerase</keyword>
<name>A0A6C2TXZ9_PONDE</name>
<gene>
    <name evidence="2" type="ORF">PDESU_00762</name>
</gene>
<feature type="domain" description="NAD(P)-binding" evidence="1">
    <location>
        <begin position="28"/>
        <end position="138"/>
    </location>
</feature>
<dbReference type="InterPro" id="IPR016040">
    <property type="entry name" value="NAD(P)-bd_dom"/>
</dbReference>
<dbReference type="PANTHER" id="PTHR12126">
    <property type="entry name" value="NADH-UBIQUINONE OXIDOREDUCTASE 39 KDA SUBUNIT-RELATED"/>
    <property type="match status" value="1"/>
</dbReference>
<dbReference type="Gene3D" id="3.40.50.720">
    <property type="entry name" value="NAD(P)-binding Rossmann-like Domain"/>
    <property type="match status" value="1"/>
</dbReference>
<evidence type="ECO:0000313" key="3">
    <source>
        <dbReference type="Proteomes" id="UP000366872"/>
    </source>
</evidence>
<protein>
    <submittedName>
        <fullName evidence="2">3 beta-hydroxysteroid dehydrogenase/Delta 5--&gt;4-isomerase</fullName>
    </submittedName>
</protein>
<dbReference type="GO" id="GO:0044877">
    <property type="term" value="F:protein-containing complex binding"/>
    <property type="evidence" value="ECO:0007669"/>
    <property type="project" value="TreeGrafter"/>
</dbReference>
<dbReference type="InterPro" id="IPR051207">
    <property type="entry name" value="ComplexI_NDUFA9_subunit"/>
</dbReference>
<dbReference type="EMBL" id="CAAHFG010000001">
    <property type="protein sequence ID" value="VGO12211.1"/>
    <property type="molecule type" value="Genomic_DNA"/>
</dbReference>
<reference evidence="2 3" key="1">
    <citation type="submission" date="2019-04" db="EMBL/GenBank/DDBJ databases">
        <authorList>
            <person name="Van Vliet M D."/>
        </authorList>
    </citation>
    <scope>NUCLEOTIDE SEQUENCE [LARGE SCALE GENOMIC DNA]</scope>
    <source>
        <strain evidence="2 3">F1</strain>
    </source>
</reference>
<keyword evidence="3" id="KW-1185">Reference proteome</keyword>
<dbReference type="Pfam" id="PF11066">
    <property type="entry name" value="DUF2867"/>
    <property type="match status" value="1"/>
</dbReference>
<evidence type="ECO:0000313" key="2">
    <source>
        <dbReference type="EMBL" id="VGO12211.1"/>
    </source>
</evidence>
<dbReference type="InterPro" id="IPR036291">
    <property type="entry name" value="NAD(P)-bd_dom_sf"/>
</dbReference>
<dbReference type="RefSeq" id="WP_136077902.1">
    <property type="nucleotide sequence ID" value="NZ_CAAHFG010000001.1"/>
</dbReference>
<dbReference type="Pfam" id="PF13460">
    <property type="entry name" value="NAD_binding_10"/>
    <property type="match status" value="1"/>
</dbReference>
<organism evidence="2 3">
    <name type="scientific">Pontiella desulfatans</name>
    <dbReference type="NCBI Taxonomy" id="2750659"/>
    <lineage>
        <taxon>Bacteria</taxon>
        <taxon>Pseudomonadati</taxon>
        <taxon>Kiritimatiellota</taxon>
        <taxon>Kiritimatiellia</taxon>
        <taxon>Kiritimatiellales</taxon>
        <taxon>Pontiellaceae</taxon>
        <taxon>Pontiella</taxon>
    </lineage>
</organism>
<dbReference type="InterPro" id="IPR021295">
    <property type="entry name" value="DUF2867"/>
</dbReference>
<dbReference type="AlphaFoldDB" id="A0A6C2TXZ9"/>
<dbReference type="SUPFAM" id="SSF51735">
    <property type="entry name" value="NAD(P)-binding Rossmann-fold domains"/>
    <property type="match status" value="1"/>
</dbReference>
<dbReference type="PANTHER" id="PTHR12126:SF11">
    <property type="entry name" value="NADH DEHYDROGENASE [UBIQUINONE] 1 ALPHA SUBCOMPLEX SUBUNIT 9, MITOCHONDRIAL"/>
    <property type="match status" value="1"/>
</dbReference>
<dbReference type="GO" id="GO:0016853">
    <property type="term" value="F:isomerase activity"/>
    <property type="evidence" value="ECO:0007669"/>
    <property type="project" value="UniProtKB-KW"/>
</dbReference>
<sequence>MAENLEELVSAELPTEPCPDMGRVLVAGATGYIGGRLVPELIGRGYKVRVMVRAESPEHEDRWPDAEVAVADALIEDEVSEALEGVDTAYYLIHSMLIGLHKFEDADIRAARNFRMAAERQGVNRIIYLGGLGDTQTTLSPHLASRSQVAEEFSKGQVPTTILRAAIIIGSGSASYEMINHLVRRIPVFLVPAWAKTRCQPIGLRDVIKYLVGVLELTETAGHSYDIGGSDILTYEEMLKMHAGILGKKRAFVPSPISSIGFYSYITSLLTPVPAAITWCLMESVTHDVVCGENDIVDLIPFRRISCKEALVLALSREEQDSVSTRWSDSYPPDYELAIKLSEIEGVPTYTSSYSLVTSKTAEALFKSITHIGGRNGWFHSTFLWRIRGAIDRLLRGVGTTRGRRSASGLRVNDVVDFWRVEEIHYHRQLLLRAEMKVPGYAWLEFRVDPVSGEKNRLSVNAYYKTKGLWGRTYWYIFLPFHHFIFEDLIKQIERRG</sequence>
<accession>A0A6C2TXZ9</accession>